<accession>A0A3L6RLY0</accession>
<reference evidence="3" key="1">
    <citation type="journal article" date="2019" name="Nat. Commun.">
        <title>The genome of broomcorn millet.</title>
        <authorList>
            <person name="Zou C."/>
            <person name="Miki D."/>
            <person name="Li D."/>
            <person name="Tang Q."/>
            <person name="Xiao L."/>
            <person name="Rajput S."/>
            <person name="Deng P."/>
            <person name="Jia W."/>
            <person name="Huang R."/>
            <person name="Zhang M."/>
            <person name="Sun Y."/>
            <person name="Hu J."/>
            <person name="Fu X."/>
            <person name="Schnable P.S."/>
            <person name="Li F."/>
            <person name="Zhang H."/>
            <person name="Feng B."/>
            <person name="Zhu X."/>
            <person name="Liu R."/>
            <person name="Schnable J.C."/>
            <person name="Zhu J.-K."/>
            <person name="Zhang H."/>
        </authorList>
    </citation>
    <scope>NUCLEOTIDE SEQUENCE [LARGE SCALE GENOMIC DNA]</scope>
</reference>
<dbReference type="Proteomes" id="UP000275267">
    <property type="component" value="Unassembled WGS sequence"/>
</dbReference>
<keyword evidence="3" id="KW-1185">Reference proteome</keyword>
<dbReference type="AlphaFoldDB" id="A0A3L6RLY0"/>
<protein>
    <submittedName>
        <fullName evidence="2">Uncharacterized protein</fullName>
    </submittedName>
</protein>
<evidence type="ECO:0000256" key="1">
    <source>
        <dbReference type="SAM" id="MobiDB-lite"/>
    </source>
</evidence>
<evidence type="ECO:0000313" key="3">
    <source>
        <dbReference type="Proteomes" id="UP000275267"/>
    </source>
</evidence>
<organism evidence="2 3">
    <name type="scientific">Panicum miliaceum</name>
    <name type="common">Proso millet</name>
    <name type="synonym">Broomcorn millet</name>
    <dbReference type="NCBI Taxonomy" id="4540"/>
    <lineage>
        <taxon>Eukaryota</taxon>
        <taxon>Viridiplantae</taxon>
        <taxon>Streptophyta</taxon>
        <taxon>Embryophyta</taxon>
        <taxon>Tracheophyta</taxon>
        <taxon>Spermatophyta</taxon>
        <taxon>Magnoliopsida</taxon>
        <taxon>Liliopsida</taxon>
        <taxon>Poales</taxon>
        <taxon>Poaceae</taxon>
        <taxon>PACMAD clade</taxon>
        <taxon>Panicoideae</taxon>
        <taxon>Panicodae</taxon>
        <taxon>Paniceae</taxon>
        <taxon>Panicinae</taxon>
        <taxon>Panicum</taxon>
        <taxon>Panicum sect. Panicum</taxon>
    </lineage>
</organism>
<dbReference type="EMBL" id="PQIB02000008">
    <property type="protein sequence ID" value="RLN05373.1"/>
    <property type="molecule type" value="Genomic_DNA"/>
</dbReference>
<evidence type="ECO:0000313" key="2">
    <source>
        <dbReference type="EMBL" id="RLN05373.1"/>
    </source>
</evidence>
<name>A0A3L6RLY0_PANMI</name>
<feature type="region of interest" description="Disordered" evidence="1">
    <location>
        <begin position="1"/>
        <end position="42"/>
    </location>
</feature>
<gene>
    <name evidence="2" type="ORF">C2845_PM13G05620</name>
</gene>
<sequence>MPGPSPKRKERDESVDSSPRASKIMRHISPPPITRPGVQYESEDDKVFKGPKVVQLLRTIVKMHEEHKKLSDQVAELALDLKSARDDYDTLRRGRGVRIERLEKKVGKGNQCHIYLVFHIPRSLRRSEGAKAAPSICCHKEQHDVASNAKNSYANGLSTCRGRKLLDGGEVVHFAFPLHDRLRGGTRVSYRQAAALMEVVRFSTNRSGQVRSCKFTRNHFTQDAHRHFPACLEEMDVSVQNWEAVSRVGKVPCPLVNSAMFMVEGKIVFLLMQLRLMQEVLLYVSFYVHRSSDMVA</sequence>
<comment type="caution">
    <text evidence="2">The sequence shown here is derived from an EMBL/GenBank/DDBJ whole genome shotgun (WGS) entry which is preliminary data.</text>
</comment>
<dbReference type="STRING" id="4540.A0A3L6RLY0"/>
<proteinExistence type="predicted"/>
<dbReference type="OrthoDB" id="684385at2759"/>